<sequence>LCFLNIYPQKKTLNVRGAKTVWVRCGGASKERATVMLLGDSNGVRYTPFVIFKMKPSKIAAKDNETKRCGFSTRTWPENKQIQRDTGLQIYTNGK</sequence>
<comment type="caution">
    <text evidence="1">The sequence shown here is derived from an EMBL/GenBank/DDBJ whole genome shotgun (WGS) entry which is preliminary data.</text>
</comment>
<dbReference type="AlphaFoldDB" id="A0A8T1UFV5"/>
<dbReference type="EMBL" id="JAENGZ010000463">
    <property type="protein sequence ID" value="KAG6958844.1"/>
    <property type="molecule type" value="Genomic_DNA"/>
</dbReference>
<dbReference type="Proteomes" id="UP000688947">
    <property type="component" value="Unassembled WGS sequence"/>
</dbReference>
<dbReference type="VEuPathDB" id="FungiDB:PC110_g19239"/>
<evidence type="ECO:0000313" key="1">
    <source>
        <dbReference type="EMBL" id="KAG6958844.1"/>
    </source>
</evidence>
<reference evidence="1" key="1">
    <citation type="submission" date="2021-01" db="EMBL/GenBank/DDBJ databases">
        <title>Phytophthora aleatoria, a newly-described species from Pinus radiata is distinct from Phytophthora cactorum isolates based on comparative genomics.</title>
        <authorList>
            <person name="Mcdougal R."/>
            <person name="Panda P."/>
            <person name="Williams N."/>
            <person name="Studholme D.J."/>
        </authorList>
    </citation>
    <scope>NUCLEOTIDE SEQUENCE</scope>
    <source>
        <strain evidence="1">NZFS 3830</strain>
    </source>
</reference>
<feature type="non-terminal residue" evidence="1">
    <location>
        <position position="95"/>
    </location>
</feature>
<protein>
    <recommendedName>
        <fullName evidence="3">DDE-1 domain-containing protein</fullName>
    </recommendedName>
</protein>
<organism evidence="1 2">
    <name type="scientific">Phytophthora cactorum</name>
    <dbReference type="NCBI Taxonomy" id="29920"/>
    <lineage>
        <taxon>Eukaryota</taxon>
        <taxon>Sar</taxon>
        <taxon>Stramenopiles</taxon>
        <taxon>Oomycota</taxon>
        <taxon>Peronosporomycetes</taxon>
        <taxon>Peronosporales</taxon>
        <taxon>Peronosporaceae</taxon>
        <taxon>Phytophthora</taxon>
    </lineage>
</organism>
<name>A0A8T1UFV5_9STRA</name>
<evidence type="ECO:0008006" key="3">
    <source>
        <dbReference type="Google" id="ProtNLM"/>
    </source>
</evidence>
<evidence type="ECO:0000313" key="2">
    <source>
        <dbReference type="Proteomes" id="UP000688947"/>
    </source>
</evidence>
<dbReference type="OrthoDB" id="90640at2759"/>
<feature type="non-terminal residue" evidence="1">
    <location>
        <position position="1"/>
    </location>
</feature>
<proteinExistence type="predicted"/>
<accession>A0A8T1UFV5</accession>
<gene>
    <name evidence="1" type="ORF">JG687_00009135</name>
</gene>